<evidence type="ECO:0000259" key="1">
    <source>
        <dbReference type="Pfam" id="PF01370"/>
    </source>
</evidence>
<dbReference type="Gene3D" id="3.40.50.720">
    <property type="entry name" value="NAD(P)-binding Rossmann-like Domain"/>
    <property type="match status" value="1"/>
</dbReference>
<sequence>MRKVLIAGQHSFIGTAVERRLAAFGADYETQSLNMHGEDWKRFDFSPFDSVVHVAGVAHVSPKPELRPLYEAVNRDLAVECGRRARDMGVRQFIFLSSAIVFGEAAPAGENREITPDTSPAPAGAYGRSKLEAEHGLRSLEDGRFHAAILRPMMVFGAGCKGNYNQLSALARRSPIFPDLPNRRGAVYIDDLAELIRRLVDTGEGGTFHPQTAIVSTADFARAVARAHGRHVLFTRAFNPLLRAMGGSGVVRRAFGGFYYREDMADHGFAPGALSFAECVARTEEGHG</sequence>
<protein>
    <submittedName>
        <fullName evidence="2">NAD-dependent epimerase/dehydratase family protein</fullName>
    </submittedName>
</protein>
<accession>A0A9D0ZM39</accession>
<organism evidence="2 3">
    <name type="scientific">Candidatus Pullichristensenella stercorigallinarum</name>
    <dbReference type="NCBI Taxonomy" id="2840909"/>
    <lineage>
        <taxon>Bacteria</taxon>
        <taxon>Bacillati</taxon>
        <taxon>Bacillota</taxon>
        <taxon>Clostridia</taxon>
        <taxon>Candidatus Pullichristensenella</taxon>
    </lineage>
</organism>
<dbReference type="InterPro" id="IPR036291">
    <property type="entry name" value="NAD(P)-bd_dom_sf"/>
</dbReference>
<dbReference type="EMBL" id="DVFZ01000027">
    <property type="protein sequence ID" value="HIQ81946.1"/>
    <property type="molecule type" value="Genomic_DNA"/>
</dbReference>
<dbReference type="PANTHER" id="PTHR43245">
    <property type="entry name" value="BIFUNCTIONAL POLYMYXIN RESISTANCE PROTEIN ARNA"/>
    <property type="match status" value="1"/>
</dbReference>
<dbReference type="PANTHER" id="PTHR43245:SF58">
    <property type="entry name" value="BLL5923 PROTEIN"/>
    <property type="match status" value="1"/>
</dbReference>
<dbReference type="AlphaFoldDB" id="A0A9D0ZM39"/>
<name>A0A9D0ZM39_9FIRM</name>
<dbReference type="Proteomes" id="UP000824260">
    <property type="component" value="Unassembled WGS sequence"/>
</dbReference>
<dbReference type="SUPFAM" id="SSF51735">
    <property type="entry name" value="NAD(P)-binding Rossmann-fold domains"/>
    <property type="match status" value="1"/>
</dbReference>
<gene>
    <name evidence="2" type="ORF">IAA52_02460</name>
</gene>
<dbReference type="Pfam" id="PF01370">
    <property type="entry name" value="Epimerase"/>
    <property type="match status" value="1"/>
</dbReference>
<reference evidence="2" key="2">
    <citation type="journal article" date="2021" name="PeerJ">
        <title>Extensive microbial diversity within the chicken gut microbiome revealed by metagenomics and culture.</title>
        <authorList>
            <person name="Gilroy R."/>
            <person name="Ravi A."/>
            <person name="Getino M."/>
            <person name="Pursley I."/>
            <person name="Horton D.L."/>
            <person name="Alikhan N.F."/>
            <person name="Baker D."/>
            <person name="Gharbi K."/>
            <person name="Hall N."/>
            <person name="Watson M."/>
            <person name="Adriaenssens E.M."/>
            <person name="Foster-Nyarko E."/>
            <person name="Jarju S."/>
            <person name="Secka A."/>
            <person name="Antonio M."/>
            <person name="Oren A."/>
            <person name="Chaudhuri R.R."/>
            <person name="La Ragione R."/>
            <person name="Hildebrand F."/>
            <person name="Pallen M.J."/>
        </authorList>
    </citation>
    <scope>NUCLEOTIDE SEQUENCE</scope>
    <source>
        <strain evidence="2">ChiSjej6B24-2974</strain>
    </source>
</reference>
<dbReference type="InterPro" id="IPR001509">
    <property type="entry name" value="Epimerase_deHydtase"/>
</dbReference>
<dbReference type="InterPro" id="IPR050177">
    <property type="entry name" value="Lipid_A_modif_metabolic_enz"/>
</dbReference>
<evidence type="ECO:0000313" key="2">
    <source>
        <dbReference type="EMBL" id="HIQ81946.1"/>
    </source>
</evidence>
<reference evidence="2" key="1">
    <citation type="submission" date="2020-10" db="EMBL/GenBank/DDBJ databases">
        <authorList>
            <person name="Gilroy R."/>
        </authorList>
    </citation>
    <scope>NUCLEOTIDE SEQUENCE</scope>
    <source>
        <strain evidence="2">ChiSjej6B24-2974</strain>
    </source>
</reference>
<comment type="caution">
    <text evidence="2">The sequence shown here is derived from an EMBL/GenBank/DDBJ whole genome shotgun (WGS) entry which is preliminary data.</text>
</comment>
<feature type="domain" description="NAD-dependent epimerase/dehydratase" evidence="1">
    <location>
        <begin position="4"/>
        <end position="203"/>
    </location>
</feature>
<evidence type="ECO:0000313" key="3">
    <source>
        <dbReference type="Proteomes" id="UP000824260"/>
    </source>
</evidence>
<proteinExistence type="predicted"/>